<sequence length="195" mass="21420">MYTSLISSIFALVFGVAGCSLLLFHLLSKNQAYRSAAWLSLGLGCAAVLSSATVLTTQEKLTLNNCAENQTSVSVEEEIEREKFSSSVQSTSVAVSETKIPNGTILDRRGLVVVSRRNWVALLPKSTTSLRHPVEYVVLSQTATEPCTTQAECTLTVRYLQVFHVEGKKWMDIAYNFLVAGDGQAYEGRGWDVEF</sequence>
<evidence type="ECO:0000256" key="2">
    <source>
        <dbReference type="ARBA" id="ARBA00022588"/>
    </source>
</evidence>
<dbReference type="PANTHER" id="PTHR11022:SF41">
    <property type="entry name" value="PEPTIDOGLYCAN-RECOGNITION PROTEIN LC-RELATED"/>
    <property type="match status" value="1"/>
</dbReference>
<evidence type="ECO:0000313" key="7">
    <source>
        <dbReference type="Proteomes" id="UP000792457"/>
    </source>
</evidence>
<comment type="caution">
    <text evidence="6">The sequence shown here is derived from an EMBL/GenBank/DDBJ whole genome shotgun (WGS) entry which is preliminary data.</text>
</comment>
<keyword evidence="4" id="KW-1133">Transmembrane helix</keyword>
<feature type="domain" description="Peptidoglycan recognition protein family" evidence="5">
    <location>
        <begin position="111"/>
        <end position="194"/>
    </location>
</feature>
<accession>A0A8K0K0W2</accession>
<keyword evidence="4" id="KW-0472">Membrane</keyword>
<evidence type="ECO:0000256" key="4">
    <source>
        <dbReference type="SAM" id="Phobius"/>
    </source>
</evidence>
<proteinExistence type="inferred from homology"/>
<keyword evidence="3" id="KW-0391">Immunity</keyword>
<keyword evidence="4" id="KW-0812">Transmembrane</keyword>
<evidence type="ECO:0000259" key="5">
    <source>
        <dbReference type="SMART" id="SM00701"/>
    </source>
</evidence>
<feature type="transmembrane region" description="Helical" evidence="4">
    <location>
        <begin position="6"/>
        <end position="24"/>
    </location>
</feature>
<reference evidence="6" key="1">
    <citation type="submission" date="2013-04" db="EMBL/GenBank/DDBJ databases">
        <authorList>
            <person name="Qu J."/>
            <person name="Murali S.C."/>
            <person name="Bandaranaike D."/>
            <person name="Bellair M."/>
            <person name="Blankenburg K."/>
            <person name="Chao H."/>
            <person name="Dinh H."/>
            <person name="Doddapaneni H."/>
            <person name="Downs B."/>
            <person name="Dugan-Rocha S."/>
            <person name="Elkadiri S."/>
            <person name="Gnanaolivu R.D."/>
            <person name="Hernandez B."/>
            <person name="Javaid M."/>
            <person name="Jayaseelan J.C."/>
            <person name="Lee S."/>
            <person name="Li M."/>
            <person name="Ming W."/>
            <person name="Munidasa M."/>
            <person name="Muniz J."/>
            <person name="Nguyen L."/>
            <person name="Ongeri F."/>
            <person name="Osuji N."/>
            <person name="Pu L.-L."/>
            <person name="Puazo M."/>
            <person name="Qu C."/>
            <person name="Quiroz J."/>
            <person name="Raj R."/>
            <person name="Weissenberger G."/>
            <person name="Xin Y."/>
            <person name="Zou X."/>
            <person name="Han Y."/>
            <person name="Richards S."/>
            <person name="Worley K."/>
            <person name="Muzny D."/>
            <person name="Gibbs R."/>
        </authorList>
    </citation>
    <scope>NUCLEOTIDE SEQUENCE</scope>
    <source>
        <strain evidence="6">Sampled in the wild</strain>
    </source>
</reference>
<evidence type="ECO:0000313" key="6">
    <source>
        <dbReference type="EMBL" id="KAG8226179.1"/>
    </source>
</evidence>
<evidence type="ECO:0000256" key="3">
    <source>
        <dbReference type="ARBA" id="ARBA00022859"/>
    </source>
</evidence>
<reference evidence="6" key="2">
    <citation type="submission" date="2017-10" db="EMBL/GenBank/DDBJ databases">
        <title>Ladona fulva Genome sequencing and assembly.</title>
        <authorList>
            <person name="Murali S."/>
            <person name="Richards S."/>
            <person name="Bandaranaike D."/>
            <person name="Bellair M."/>
            <person name="Blankenburg K."/>
            <person name="Chao H."/>
            <person name="Dinh H."/>
            <person name="Doddapaneni H."/>
            <person name="Dugan-Rocha S."/>
            <person name="Elkadiri S."/>
            <person name="Gnanaolivu R."/>
            <person name="Hernandez B."/>
            <person name="Skinner E."/>
            <person name="Javaid M."/>
            <person name="Lee S."/>
            <person name="Li M."/>
            <person name="Ming W."/>
            <person name="Munidasa M."/>
            <person name="Muniz J."/>
            <person name="Nguyen L."/>
            <person name="Hughes D."/>
            <person name="Osuji N."/>
            <person name="Pu L.-L."/>
            <person name="Puazo M."/>
            <person name="Qu C."/>
            <person name="Quiroz J."/>
            <person name="Raj R."/>
            <person name="Weissenberger G."/>
            <person name="Xin Y."/>
            <person name="Zou X."/>
            <person name="Han Y."/>
            <person name="Worley K."/>
            <person name="Muzny D."/>
            <person name="Gibbs R."/>
        </authorList>
    </citation>
    <scope>NUCLEOTIDE SEQUENCE</scope>
    <source>
        <strain evidence="6">Sampled in the wild</strain>
    </source>
</reference>
<dbReference type="GO" id="GO:0008745">
    <property type="term" value="F:N-acetylmuramoyl-L-alanine amidase activity"/>
    <property type="evidence" value="ECO:0007669"/>
    <property type="project" value="InterPro"/>
</dbReference>
<dbReference type="CDD" id="cd06583">
    <property type="entry name" value="PGRP"/>
    <property type="match status" value="1"/>
</dbReference>
<organism evidence="6 7">
    <name type="scientific">Ladona fulva</name>
    <name type="common">Scarce chaser dragonfly</name>
    <name type="synonym">Libellula fulva</name>
    <dbReference type="NCBI Taxonomy" id="123851"/>
    <lineage>
        <taxon>Eukaryota</taxon>
        <taxon>Metazoa</taxon>
        <taxon>Ecdysozoa</taxon>
        <taxon>Arthropoda</taxon>
        <taxon>Hexapoda</taxon>
        <taxon>Insecta</taxon>
        <taxon>Pterygota</taxon>
        <taxon>Palaeoptera</taxon>
        <taxon>Odonata</taxon>
        <taxon>Epiprocta</taxon>
        <taxon>Anisoptera</taxon>
        <taxon>Libelluloidea</taxon>
        <taxon>Libellulidae</taxon>
        <taxon>Ladona</taxon>
    </lineage>
</organism>
<dbReference type="PANTHER" id="PTHR11022">
    <property type="entry name" value="PEPTIDOGLYCAN RECOGNITION PROTEIN"/>
    <property type="match status" value="1"/>
</dbReference>
<dbReference type="SMART" id="SM00701">
    <property type="entry name" value="PGRP"/>
    <property type="match status" value="1"/>
</dbReference>
<dbReference type="Proteomes" id="UP000792457">
    <property type="component" value="Unassembled WGS sequence"/>
</dbReference>
<dbReference type="SUPFAM" id="SSF55846">
    <property type="entry name" value="N-acetylmuramoyl-L-alanine amidase-like"/>
    <property type="match status" value="1"/>
</dbReference>
<dbReference type="InterPro" id="IPR015510">
    <property type="entry name" value="PGRP"/>
</dbReference>
<keyword evidence="7" id="KW-1185">Reference proteome</keyword>
<evidence type="ECO:0000256" key="1">
    <source>
        <dbReference type="ARBA" id="ARBA00007553"/>
    </source>
</evidence>
<dbReference type="InterPro" id="IPR036505">
    <property type="entry name" value="Amidase/PGRP_sf"/>
</dbReference>
<dbReference type="AlphaFoldDB" id="A0A8K0K0W2"/>
<name>A0A8K0K0W2_LADFU</name>
<dbReference type="InterPro" id="IPR002502">
    <property type="entry name" value="Amidase_domain"/>
</dbReference>
<gene>
    <name evidence="6" type="ORF">J437_LFUL012354</name>
</gene>
<dbReference type="OrthoDB" id="7939567at2759"/>
<dbReference type="GO" id="GO:0045087">
    <property type="term" value="P:innate immune response"/>
    <property type="evidence" value="ECO:0007669"/>
    <property type="project" value="UniProtKB-KW"/>
</dbReference>
<dbReference type="InterPro" id="IPR006619">
    <property type="entry name" value="PGRP_domain_met/bac"/>
</dbReference>
<keyword evidence="2" id="KW-0399">Innate immunity</keyword>
<protein>
    <recommendedName>
        <fullName evidence="5">Peptidoglycan recognition protein family domain-containing protein</fullName>
    </recommendedName>
</protein>
<dbReference type="EMBL" id="KZ308271">
    <property type="protein sequence ID" value="KAG8226179.1"/>
    <property type="molecule type" value="Genomic_DNA"/>
</dbReference>
<dbReference type="GO" id="GO:0008270">
    <property type="term" value="F:zinc ion binding"/>
    <property type="evidence" value="ECO:0007669"/>
    <property type="project" value="InterPro"/>
</dbReference>
<dbReference type="GO" id="GO:0009253">
    <property type="term" value="P:peptidoglycan catabolic process"/>
    <property type="evidence" value="ECO:0007669"/>
    <property type="project" value="InterPro"/>
</dbReference>
<dbReference type="Gene3D" id="3.40.80.10">
    <property type="entry name" value="Peptidoglycan recognition protein-like"/>
    <property type="match status" value="1"/>
</dbReference>
<comment type="similarity">
    <text evidence="1">Belongs to the N-acetylmuramoyl-L-alanine amidase 2 family.</text>
</comment>
<feature type="transmembrane region" description="Helical" evidence="4">
    <location>
        <begin position="36"/>
        <end position="55"/>
    </location>
</feature>